<sequence>MTKYGFGKTVDMSFDDAIVHVTQALQDEGFGILADIDVAGAMKKKLNQDMPPYRILGACNPPLAHRALESEPSIGLLLPCNVVVRQNDAGAVHVEFMDPNAVLELVNKPEITALAGEVRQRLERVMQAVVNEGDQHVDEL</sequence>
<accession>A0A512LBF7</accession>
<name>A0A512LBF7_9PROT</name>
<keyword evidence="3" id="KW-1185">Reference proteome</keyword>
<protein>
    <recommendedName>
        <fullName evidence="1">DUF302 domain-containing protein</fullName>
    </recommendedName>
</protein>
<dbReference type="SUPFAM" id="SSF103247">
    <property type="entry name" value="TT1751-like"/>
    <property type="match status" value="1"/>
</dbReference>
<dbReference type="AlphaFoldDB" id="A0A512LBF7"/>
<reference evidence="2 3" key="1">
    <citation type="submission" date="2019-07" db="EMBL/GenBank/DDBJ databases">
        <title>Whole genome shotgun sequence of Thiobacillus plumbophilus NBRC 107929.</title>
        <authorList>
            <person name="Hosoyama A."/>
            <person name="Uohara A."/>
            <person name="Ohji S."/>
            <person name="Ichikawa N."/>
        </authorList>
    </citation>
    <scope>NUCLEOTIDE SEQUENCE [LARGE SCALE GENOMIC DNA]</scope>
    <source>
        <strain evidence="2 3">NBRC 107929</strain>
    </source>
</reference>
<dbReference type="PIRSF" id="PIRSF021774">
    <property type="entry name" value="UCP021774"/>
    <property type="match status" value="1"/>
</dbReference>
<dbReference type="Pfam" id="PF03625">
    <property type="entry name" value="DUF302"/>
    <property type="match status" value="1"/>
</dbReference>
<feature type="domain" description="DUF302" evidence="1">
    <location>
        <begin position="36"/>
        <end position="99"/>
    </location>
</feature>
<dbReference type="CDD" id="cd14797">
    <property type="entry name" value="DUF302"/>
    <property type="match status" value="1"/>
</dbReference>
<dbReference type="InterPro" id="IPR035923">
    <property type="entry name" value="TT1751-like_sf"/>
</dbReference>
<comment type="caution">
    <text evidence="2">The sequence shown here is derived from an EMBL/GenBank/DDBJ whole genome shotgun (WGS) entry which is preliminary data.</text>
</comment>
<dbReference type="Proteomes" id="UP000321337">
    <property type="component" value="Unassembled WGS sequence"/>
</dbReference>
<gene>
    <name evidence="2" type="ORF">TPL01_29340</name>
</gene>
<evidence type="ECO:0000313" key="3">
    <source>
        <dbReference type="Proteomes" id="UP000321337"/>
    </source>
</evidence>
<dbReference type="InterPro" id="IPR016796">
    <property type="entry name" value="UCP021774"/>
</dbReference>
<dbReference type="PANTHER" id="PTHR38342:SF1">
    <property type="entry name" value="SLR5037 PROTEIN"/>
    <property type="match status" value="1"/>
</dbReference>
<dbReference type="RefSeq" id="WP_147074748.1">
    <property type="nucleotide sequence ID" value="NZ_AP021884.1"/>
</dbReference>
<evidence type="ECO:0000313" key="2">
    <source>
        <dbReference type="EMBL" id="GEP31796.1"/>
    </source>
</evidence>
<proteinExistence type="predicted"/>
<dbReference type="OrthoDB" id="9791067at2"/>
<dbReference type="EMBL" id="BKAD01000036">
    <property type="protein sequence ID" value="GEP31796.1"/>
    <property type="molecule type" value="Genomic_DNA"/>
</dbReference>
<dbReference type="Gene3D" id="3.30.310.70">
    <property type="entry name" value="TT1751-like domain"/>
    <property type="match status" value="1"/>
</dbReference>
<organism evidence="2 3">
    <name type="scientific">Sulfuriferula plumbiphila</name>
    <dbReference type="NCBI Taxonomy" id="171865"/>
    <lineage>
        <taxon>Bacteria</taxon>
        <taxon>Pseudomonadati</taxon>
        <taxon>Pseudomonadota</taxon>
        <taxon>Betaproteobacteria</taxon>
        <taxon>Nitrosomonadales</taxon>
        <taxon>Sulfuricellaceae</taxon>
        <taxon>Sulfuriferula</taxon>
    </lineage>
</organism>
<evidence type="ECO:0000259" key="1">
    <source>
        <dbReference type="Pfam" id="PF03625"/>
    </source>
</evidence>
<dbReference type="PANTHER" id="PTHR38342">
    <property type="entry name" value="SLR5037 PROTEIN"/>
    <property type="match status" value="1"/>
</dbReference>
<dbReference type="InterPro" id="IPR005180">
    <property type="entry name" value="DUF302"/>
</dbReference>